<evidence type="ECO:0000313" key="3">
    <source>
        <dbReference type="Proteomes" id="UP000324233"/>
    </source>
</evidence>
<dbReference type="Pfam" id="PF06996">
    <property type="entry name" value="T6SS_TssG"/>
    <property type="match status" value="1"/>
</dbReference>
<dbReference type="OrthoDB" id="1523296at2"/>
<dbReference type="PANTHER" id="PTHR35564">
    <property type="match status" value="1"/>
</dbReference>
<name>A0A5B9W1D5_9BACT</name>
<dbReference type="EMBL" id="CP042997">
    <property type="protein sequence ID" value="QEH33815.1"/>
    <property type="molecule type" value="Genomic_DNA"/>
</dbReference>
<sequence>MSEPRDERGGDEGPPSRPTGLERRLYEEGYSFDFFQAVRLLQRREGRSRVGESGPPRSEAVRFRTHVSLGFPPSTVHEVIPPRGGAPPILVHAFLGLIGPSGVLPHHYTEIAYRLERDRASQNPERLAYRDWLDVFNHRIVSLFYRAWEKYRFFIPFERERSSGRGGRDDLDPFTASLLALVGQGEAASRGRIRVAVRLPAEHHGEPTERPLARVEDIALLRFAGLFANRIRSAMGLEALIRDYFGLPVEVRQYQGQWLEIEPANRTRLEAGGNNVLASSAVIGDRVWDIQSKFRLRIGPLAYDEFLDLLPDRSPIQERKTLFLLTQVVRLYVGVELDYDNQLVLRRSDVPHCRLDGAGGFGARLGWNTWLHGLPLDRDPDDAVFQGEEVIHVS</sequence>
<dbReference type="KEGG" id="agv:OJF2_23450"/>
<dbReference type="RefSeq" id="WP_148593818.1">
    <property type="nucleotide sequence ID" value="NZ_CP042997.1"/>
</dbReference>
<dbReference type="InterPro" id="IPR010732">
    <property type="entry name" value="T6SS_TssG-like"/>
</dbReference>
<proteinExistence type="predicted"/>
<gene>
    <name evidence="2" type="ORF">OJF2_23450</name>
</gene>
<evidence type="ECO:0000256" key="1">
    <source>
        <dbReference type="SAM" id="MobiDB-lite"/>
    </source>
</evidence>
<reference evidence="2 3" key="1">
    <citation type="submission" date="2019-08" db="EMBL/GenBank/DDBJ databases">
        <title>Deep-cultivation of Planctomycetes and their phenomic and genomic characterization uncovers novel biology.</title>
        <authorList>
            <person name="Wiegand S."/>
            <person name="Jogler M."/>
            <person name="Boedeker C."/>
            <person name="Pinto D."/>
            <person name="Vollmers J."/>
            <person name="Rivas-Marin E."/>
            <person name="Kohn T."/>
            <person name="Peeters S.H."/>
            <person name="Heuer A."/>
            <person name="Rast P."/>
            <person name="Oberbeckmann S."/>
            <person name="Bunk B."/>
            <person name="Jeske O."/>
            <person name="Meyerdierks A."/>
            <person name="Storesund J.E."/>
            <person name="Kallscheuer N."/>
            <person name="Luecker S."/>
            <person name="Lage O.M."/>
            <person name="Pohl T."/>
            <person name="Merkel B.J."/>
            <person name="Hornburger P."/>
            <person name="Mueller R.-W."/>
            <person name="Bruemmer F."/>
            <person name="Labrenz M."/>
            <person name="Spormann A.M."/>
            <person name="Op den Camp H."/>
            <person name="Overmann J."/>
            <person name="Amann R."/>
            <person name="Jetten M.S.M."/>
            <person name="Mascher T."/>
            <person name="Medema M.H."/>
            <person name="Devos D.P."/>
            <person name="Kaster A.-K."/>
            <person name="Ovreas L."/>
            <person name="Rohde M."/>
            <person name="Galperin M.Y."/>
            <person name="Jogler C."/>
        </authorList>
    </citation>
    <scope>NUCLEOTIDE SEQUENCE [LARGE SCALE GENOMIC DNA]</scope>
    <source>
        <strain evidence="2 3">OJF2</strain>
    </source>
</reference>
<keyword evidence="3" id="KW-1185">Reference proteome</keyword>
<dbReference type="AlphaFoldDB" id="A0A5B9W1D5"/>
<feature type="compositionally biased region" description="Basic and acidic residues" evidence="1">
    <location>
        <begin position="1"/>
        <end position="11"/>
    </location>
</feature>
<evidence type="ECO:0000313" key="2">
    <source>
        <dbReference type="EMBL" id="QEH33815.1"/>
    </source>
</evidence>
<organism evidence="2 3">
    <name type="scientific">Aquisphaera giovannonii</name>
    <dbReference type="NCBI Taxonomy" id="406548"/>
    <lineage>
        <taxon>Bacteria</taxon>
        <taxon>Pseudomonadati</taxon>
        <taxon>Planctomycetota</taxon>
        <taxon>Planctomycetia</taxon>
        <taxon>Isosphaerales</taxon>
        <taxon>Isosphaeraceae</taxon>
        <taxon>Aquisphaera</taxon>
    </lineage>
</organism>
<accession>A0A5B9W1D5</accession>
<feature type="region of interest" description="Disordered" evidence="1">
    <location>
        <begin position="1"/>
        <end position="23"/>
    </location>
</feature>
<dbReference type="NCBIfam" id="TIGR03347">
    <property type="entry name" value="VI_chp_1"/>
    <property type="match status" value="1"/>
</dbReference>
<dbReference type="PANTHER" id="PTHR35564:SF3">
    <property type="entry name" value="TYPE VI SECRETION SYSTEM BASEPLATE SUBUNIT TSSG"/>
    <property type="match status" value="1"/>
</dbReference>
<dbReference type="Proteomes" id="UP000324233">
    <property type="component" value="Chromosome"/>
</dbReference>
<protein>
    <recommendedName>
        <fullName evidence="4">Type VI secretion system baseplate subunit TssG</fullName>
    </recommendedName>
</protein>
<evidence type="ECO:0008006" key="4">
    <source>
        <dbReference type="Google" id="ProtNLM"/>
    </source>
</evidence>